<accession>A0A392RT14</accession>
<organism evidence="1 2">
    <name type="scientific">Trifolium medium</name>
    <dbReference type="NCBI Taxonomy" id="97028"/>
    <lineage>
        <taxon>Eukaryota</taxon>
        <taxon>Viridiplantae</taxon>
        <taxon>Streptophyta</taxon>
        <taxon>Embryophyta</taxon>
        <taxon>Tracheophyta</taxon>
        <taxon>Spermatophyta</taxon>
        <taxon>Magnoliopsida</taxon>
        <taxon>eudicotyledons</taxon>
        <taxon>Gunneridae</taxon>
        <taxon>Pentapetalae</taxon>
        <taxon>rosids</taxon>
        <taxon>fabids</taxon>
        <taxon>Fabales</taxon>
        <taxon>Fabaceae</taxon>
        <taxon>Papilionoideae</taxon>
        <taxon>50 kb inversion clade</taxon>
        <taxon>NPAAA clade</taxon>
        <taxon>Hologalegina</taxon>
        <taxon>IRL clade</taxon>
        <taxon>Trifolieae</taxon>
        <taxon>Trifolium</taxon>
    </lineage>
</organism>
<dbReference type="EMBL" id="LXQA010271725">
    <property type="protein sequence ID" value="MCI39781.1"/>
    <property type="molecule type" value="Genomic_DNA"/>
</dbReference>
<evidence type="ECO:0000313" key="1">
    <source>
        <dbReference type="EMBL" id="MCI39781.1"/>
    </source>
</evidence>
<dbReference type="AlphaFoldDB" id="A0A392RT14"/>
<dbReference type="Proteomes" id="UP000265520">
    <property type="component" value="Unassembled WGS sequence"/>
</dbReference>
<reference evidence="1 2" key="1">
    <citation type="journal article" date="2018" name="Front. Plant Sci.">
        <title>Red Clover (Trifolium pratense) and Zigzag Clover (T. medium) - A Picture of Genomic Similarities and Differences.</title>
        <authorList>
            <person name="Dluhosova J."/>
            <person name="Istvanek J."/>
            <person name="Nedelnik J."/>
            <person name="Repkova J."/>
        </authorList>
    </citation>
    <scope>NUCLEOTIDE SEQUENCE [LARGE SCALE GENOMIC DNA]</scope>
    <source>
        <strain evidence="2">cv. 10/8</strain>
        <tissue evidence="1">Leaf</tissue>
    </source>
</reference>
<protein>
    <submittedName>
        <fullName evidence="1">Uncharacterized protein</fullName>
    </submittedName>
</protein>
<name>A0A392RT14_9FABA</name>
<proteinExistence type="predicted"/>
<evidence type="ECO:0000313" key="2">
    <source>
        <dbReference type="Proteomes" id="UP000265520"/>
    </source>
</evidence>
<comment type="caution">
    <text evidence="1">The sequence shown here is derived from an EMBL/GenBank/DDBJ whole genome shotgun (WGS) entry which is preliminary data.</text>
</comment>
<feature type="non-terminal residue" evidence="1">
    <location>
        <position position="60"/>
    </location>
</feature>
<sequence>MSGCETEKPGGIFMKTSSCRWPCRNALRTSIWWSSQAFAATTTKTVHTVTILATGPNVSV</sequence>
<keyword evidence="2" id="KW-1185">Reference proteome</keyword>